<dbReference type="Pfam" id="PF06841">
    <property type="entry name" value="Phage_T4_gp19"/>
    <property type="match status" value="1"/>
</dbReference>
<reference evidence="1 2" key="1">
    <citation type="submission" date="2020-03" db="EMBL/GenBank/DDBJ databases">
        <title>Metabolic flexibility allows generalist bacteria to become dominant in a frequently disturbed ecosystem.</title>
        <authorList>
            <person name="Chen Y.-J."/>
            <person name="Leung P.M."/>
            <person name="Bay S.K."/>
            <person name="Hugenholtz P."/>
            <person name="Kessler A.J."/>
            <person name="Shelley G."/>
            <person name="Waite D.W."/>
            <person name="Cook P.L."/>
            <person name="Greening C."/>
        </authorList>
    </citation>
    <scope>NUCLEOTIDE SEQUENCE [LARGE SCALE GENOMIC DNA]</scope>
    <source>
        <strain evidence="1">SS_bin_28</strain>
    </source>
</reference>
<dbReference type="InterPro" id="IPR010667">
    <property type="entry name" value="Phage_T4_Gp19"/>
</dbReference>
<dbReference type="AlphaFoldDB" id="A0A7Y2EDK0"/>
<dbReference type="EMBL" id="JABDJR010000185">
    <property type="protein sequence ID" value="NNF06088.1"/>
    <property type="molecule type" value="Genomic_DNA"/>
</dbReference>
<evidence type="ECO:0000313" key="2">
    <source>
        <dbReference type="Proteomes" id="UP000547674"/>
    </source>
</evidence>
<name>A0A7Y2EDK0_UNCEI</name>
<comment type="caution">
    <text evidence="1">The sequence shown here is derived from an EMBL/GenBank/DDBJ whole genome shotgun (WGS) entry which is preliminary data.</text>
</comment>
<sequence>MPDRPRPTHDHVGNFNFKVEIDGLTPTTFWIGAEQVNDGRLEFNGKNGRPLSKTFGNITLKKGYLSAHLRNDWNVLTSGGNRNRYQGWVVQYNRSGDEIARWYLDNAWPQAWKPGKSTFGGVAIEELTLACERIEFRKV</sequence>
<evidence type="ECO:0000313" key="1">
    <source>
        <dbReference type="EMBL" id="NNF06088.1"/>
    </source>
</evidence>
<organism evidence="1 2">
    <name type="scientific">Eiseniibacteriota bacterium</name>
    <dbReference type="NCBI Taxonomy" id="2212470"/>
    <lineage>
        <taxon>Bacteria</taxon>
        <taxon>Candidatus Eiseniibacteriota</taxon>
    </lineage>
</organism>
<accession>A0A7Y2EDK0</accession>
<dbReference type="PANTHER" id="PTHR38009">
    <property type="entry name" value="CONSERVED HYPOTHETICAL PHAGE TAIL PROTEIN"/>
    <property type="match status" value="1"/>
</dbReference>
<proteinExistence type="predicted"/>
<dbReference type="GO" id="GO:0005198">
    <property type="term" value="F:structural molecule activity"/>
    <property type="evidence" value="ECO:0007669"/>
    <property type="project" value="InterPro"/>
</dbReference>
<dbReference type="PANTHER" id="PTHR38009:SF1">
    <property type="entry name" value="CONSERVED HYPOTHETICAL PHAGE TAIL PROTEIN"/>
    <property type="match status" value="1"/>
</dbReference>
<protein>
    <submittedName>
        <fullName evidence="1">Phage tail protein</fullName>
    </submittedName>
</protein>
<dbReference type="InterPro" id="IPR011747">
    <property type="entry name" value="CHP02241"/>
</dbReference>
<gene>
    <name evidence="1" type="ORF">HKN21_04955</name>
</gene>
<dbReference type="Proteomes" id="UP000547674">
    <property type="component" value="Unassembled WGS sequence"/>
</dbReference>